<evidence type="ECO:0000313" key="2">
    <source>
        <dbReference type="Proteomes" id="UP000051530"/>
    </source>
</evidence>
<organism evidence="1 2">
    <name type="scientific">Pseudoloma neurophilia</name>
    <dbReference type="NCBI Taxonomy" id="146866"/>
    <lineage>
        <taxon>Eukaryota</taxon>
        <taxon>Fungi</taxon>
        <taxon>Fungi incertae sedis</taxon>
        <taxon>Microsporidia</taxon>
        <taxon>Pseudoloma</taxon>
    </lineage>
</organism>
<sequence>MLSCTKESIRFFQMLNNLQNNDKFDLNLITEVKVNDSKLAFAIFLDENLVLSALTDGDLVLYRRTGESFDLIDKKSVCSDYLSSIEILQLMDVTSTEFMISAGCLDGYLRSFTISRDNLKINEKYSQKVSDARISALSFSNGYLLAGSDNSKAYLFKDGQLLKTFTDHSWKINDVCILIPPFNQKESSEQSSSVHTSLNGLVFATASSDKTVIIYTYGKDQHPNLNHLEEQKEENITKQVLNFTDSPFELNFDLTSMVLTVAYGDKHVECYLPNTDGQFVKTEIEEILE</sequence>
<protein>
    <submittedName>
        <fullName evidence="1">Vesicle coat complex COPII, subunit SEC13</fullName>
    </submittedName>
</protein>
<dbReference type="InterPro" id="IPR015943">
    <property type="entry name" value="WD40/YVTN_repeat-like_dom_sf"/>
</dbReference>
<dbReference type="InterPro" id="IPR036322">
    <property type="entry name" value="WD40_repeat_dom_sf"/>
</dbReference>
<dbReference type="SUPFAM" id="SSF50978">
    <property type="entry name" value="WD40 repeat-like"/>
    <property type="match status" value="1"/>
</dbReference>
<reference evidence="1 2" key="1">
    <citation type="submission" date="2015-07" db="EMBL/GenBank/DDBJ databases">
        <title>The genome of Pseudoloma neurophilia, a relevant intracellular parasite of the zebrafish.</title>
        <authorList>
            <person name="Ndikumana S."/>
            <person name="Pelin A."/>
            <person name="Sanders J."/>
            <person name="Corradi N."/>
        </authorList>
    </citation>
    <scope>NUCLEOTIDE SEQUENCE [LARGE SCALE GENOMIC DNA]</scope>
    <source>
        <strain evidence="1 2">MK1</strain>
    </source>
</reference>
<dbReference type="OrthoDB" id="364224at2759"/>
<name>A0A0R0M2A0_9MICR</name>
<comment type="caution">
    <text evidence="1">The sequence shown here is derived from an EMBL/GenBank/DDBJ whole genome shotgun (WGS) entry which is preliminary data.</text>
</comment>
<dbReference type="AlphaFoldDB" id="A0A0R0M2A0"/>
<proteinExistence type="predicted"/>
<dbReference type="VEuPathDB" id="MicrosporidiaDB:M153_51500001062"/>
<evidence type="ECO:0000313" key="1">
    <source>
        <dbReference type="EMBL" id="KRH92507.1"/>
    </source>
</evidence>
<dbReference type="Gene3D" id="2.130.10.10">
    <property type="entry name" value="YVTN repeat-like/Quinoprotein amine dehydrogenase"/>
    <property type="match status" value="1"/>
</dbReference>
<gene>
    <name evidence="1" type="ORF">M153_51500001062</name>
</gene>
<dbReference type="EMBL" id="LGUB01000877">
    <property type="protein sequence ID" value="KRH92507.1"/>
    <property type="molecule type" value="Genomic_DNA"/>
</dbReference>
<accession>A0A0R0M2A0</accession>
<dbReference type="InterPro" id="IPR001680">
    <property type="entry name" value="WD40_rpt"/>
</dbReference>
<dbReference type="Proteomes" id="UP000051530">
    <property type="component" value="Unassembled WGS sequence"/>
</dbReference>
<dbReference type="SMART" id="SM00320">
    <property type="entry name" value="WD40"/>
    <property type="match status" value="2"/>
</dbReference>
<keyword evidence="2" id="KW-1185">Reference proteome</keyword>